<dbReference type="EMBL" id="NCVQ01000007">
    <property type="protein sequence ID" value="PWZ17916.1"/>
    <property type="molecule type" value="Genomic_DNA"/>
</dbReference>
<keyword evidence="1" id="KW-0687">Ribonucleoprotein</keyword>
<comment type="caution">
    <text evidence="1">The sequence shown here is derived from an EMBL/GenBank/DDBJ whole genome shotgun (WGS) entry which is preliminary data.</text>
</comment>
<dbReference type="PANTHER" id="PTHR11593:SF10">
    <property type="entry name" value="60S RIBOSOMAL PROTEIN L17"/>
    <property type="match status" value="1"/>
</dbReference>
<dbReference type="Gene3D" id="3.90.470.10">
    <property type="entry name" value="Ribosomal protein L22/L17"/>
    <property type="match status" value="1"/>
</dbReference>
<dbReference type="PANTHER" id="PTHR11593">
    <property type="entry name" value="60S RIBOSOMAL PROTEIN L17"/>
    <property type="match status" value="1"/>
</dbReference>
<reference evidence="1" key="1">
    <citation type="journal article" date="2018" name="Nat. Genet.">
        <title>Extensive intraspecific gene order and gene structural variations between Mo17 and other maize genomes.</title>
        <authorList>
            <person name="Sun S."/>
            <person name="Zhou Y."/>
            <person name="Chen J."/>
            <person name="Shi J."/>
            <person name="Zhao H."/>
            <person name="Zhao H."/>
            <person name="Song W."/>
            <person name="Zhang M."/>
            <person name="Cui Y."/>
            <person name="Dong X."/>
            <person name="Liu H."/>
            <person name="Ma X."/>
            <person name="Jiao Y."/>
            <person name="Wang B."/>
            <person name="Wei X."/>
            <person name="Stein J.C."/>
            <person name="Glaubitz J.C."/>
            <person name="Lu F."/>
            <person name="Yu G."/>
            <person name="Liang C."/>
            <person name="Fengler K."/>
            <person name="Li B."/>
            <person name="Rafalski A."/>
            <person name="Schnable P.S."/>
            <person name="Ware D.H."/>
            <person name="Buckler E.S."/>
            <person name="Lai J."/>
        </authorList>
    </citation>
    <scope>NUCLEOTIDE SEQUENCE [LARGE SCALE GENOMIC DNA]</scope>
    <source>
        <tissue evidence="1">Seedling</tissue>
    </source>
</reference>
<organism evidence="1">
    <name type="scientific">Zea mays</name>
    <name type="common">Maize</name>
    <dbReference type="NCBI Taxonomy" id="4577"/>
    <lineage>
        <taxon>Eukaryota</taxon>
        <taxon>Viridiplantae</taxon>
        <taxon>Streptophyta</taxon>
        <taxon>Embryophyta</taxon>
        <taxon>Tracheophyta</taxon>
        <taxon>Spermatophyta</taxon>
        <taxon>Magnoliopsida</taxon>
        <taxon>Liliopsida</taxon>
        <taxon>Poales</taxon>
        <taxon>Poaceae</taxon>
        <taxon>PACMAD clade</taxon>
        <taxon>Panicoideae</taxon>
        <taxon>Andropogonodae</taxon>
        <taxon>Andropogoneae</taxon>
        <taxon>Tripsacinae</taxon>
        <taxon>Zea</taxon>
    </lineage>
</organism>
<dbReference type="AlphaFoldDB" id="A0A3L6EAF9"/>
<proteinExistence type="predicted"/>
<dbReference type="Proteomes" id="UP000251960">
    <property type="component" value="Chromosome 6"/>
</dbReference>
<dbReference type="GO" id="GO:0015934">
    <property type="term" value="C:large ribosomal subunit"/>
    <property type="evidence" value="ECO:0007669"/>
    <property type="project" value="InterPro"/>
</dbReference>
<sequence>MAYLRLAYLSIIFSKLIRSLQNIRKTTFVLHKLSMAKAKRYLEDIIAHRQSIVFRRYCGVVGRTTQPVSTFQCERLGCGQPLCFTYPGEPSPEAAQTHRYVHVLTLHIELFLLENEDPMRKEVRKRAKRSESRRGR</sequence>
<dbReference type="GO" id="GO:0003735">
    <property type="term" value="F:structural constituent of ribosome"/>
    <property type="evidence" value="ECO:0007669"/>
    <property type="project" value="InterPro"/>
</dbReference>
<dbReference type="InterPro" id="IPR036394">
    <property type="entry name" value="Ribosomal_uL22_sf"/>
</dbReference>
<dbReference type="GO" id="GO:0006412">
    <property type="term" value="P:translation"/>
    <property type="evidence" value="ECO:0007669"/>
    <property type="project" value="InterPro"/>
</dbReference>
<name>A0A3L6EAF9_MAIZE</name>
<gene>
    <name evidence="1" type="primary">RPL17_1</name>
    <name evidence="1" type="ORF">Zm00014a_029589</name>
</gene>
<dbReference type="SUPFAM" id="SSF54843">
    <property type="entry name" value="Ribosomal protein L22"/>
    <property type="match status" value="1"/>
</dbReference>
<evidence type="ECO:0000313" key="1">
    <source>
        <dbReference type="EMBL" id="PWZ17916.1"/>
    </source>
</evidence>
<accession>A0A3L6EAF9</accession>
<protein>
    <submittedName>
        <fullName evidence="1">60S ribosomal protein L17</fullName>
    </submittedName>
</protein>
<keyword evidence="1" id="KW-0689">Ribosomal protein</keyword>
<dbReference type="InterPro" id="IPR005721">
    <property type="entry name" value="Ribosomal_uL22_euk/arc"/>
</dbReference>